<dbReference type="Proteomes" id="UP000319555">
    <property type="component" value="Unassembled WGS sequence"/>
</dbReference>
<keyword evidence="3" id="KW-1185">Reference proteome</keyword>
<evidence type="ECO:0000313" key="2">
    <source>
        <dbReference type="EMBL" id="SMO82752.1"/>
    </source>
</evidence>
<proteinExistence type="predicted"/>
<dbReference type="InterPro" id="IPR035093">
    <property type="entry name" value="RelE/ParE_toxin_dom_sf"/>
</dbReference>
<dbReference type="RefSeq" id="WP_142638738.1">
    <property type="nucleotide sequence ID" value="NZ_FXTE01000011.1"/>
</dbReference>
<accession>A0A521EFV7</accession>
<dbReference type="InterPro" id="IPR007712">
    <property type="entry name" value="RelE/ParE_toxin"/>
</dbReference>
<keyword evidence="1" id="KW-1277">Toxin-antitoxin system</keyword>
<organism evidence="2 3">
    <name type="scientific">Ruegeria faecimaris</name>
    <dbReference type="NCBI Taxonomy" id="686389"/>
    <lineage>
        <taxon>Bacteria</taxon>
        <taxon>Pseudomonadati</taxon>
        <taxon>Pseudomonadota</taxon>
        <taxon>Alphaproteobacteria</taxon>
        <taxon>Rhodobacterales</taxon>
        <taxon>Roseobacteraceae</taxon>
        <taxon>Ruegeria</taxon>
    </lineage>
</organism>
<evidence type="ECO:0000313" key="3">
    <source>
        <dbReference type="Proteomes" id="UP000319555"/>
    </source>
</evidence>
<protein>
    <submittedName>
        <fullName evidence="2">Plasmid stabilization system protein ParE</fullName>
    </submittedName>
</protein>
<dbReference type="AlphaFoldDB" id="A0A521EFV7"/>
<name>A0A521EFV7_9RHOB</name>
<dbReference type="Gene3D" id="3.30.2310.20">
    <property type="entry name" value="RelE-like"/>
    <property type="match status" value="1"/>
</dbReference>
<reference evidence="2 3" key="1">
    <citation type="submission" date="2017-05" db="EMBL/GenBank/DDBJ databases">
        <authorList>
            <person name="Varghese N."/>
            <person name="Submissions S."/>
        </authorList>
    </citation>
    <scope>NUCLEOTIDE SEQUENCE [LARGE SCALE GENOMIC DNA]</scope>
    <source>
        <strain evidence="2 3">DSM 28009</strain>
    </source>
</reference>
<sequence>MKIIFLEDTARDIQWFRYYYTSVFPEGSEKARTQLKAIQLTLAANPYAGHPSDTRRDIRELSVPRTPFTLIYRVMPTQIEILRLWDTRQGADY</sequence>
<dbReference type="EMBL" id="FXTE01000011">
    <property type="protein sequence ID" value="SMO82752.1"/>
    <property type="molecule type" value="Genomic_DNA"/>
</dbReference>
<dbReference type="Pfam" id="PF05016">
    <property type="entry name" value="ParE_toxin"/>
    <property type="match status" value="1"/>
</dbReference>
<gene>
    <name evidence="2" type="ORF">SAMN06265380_11120</name>
</gene>
<dbReference type="OrthoDB" id="595470at2"/>
<evidence type="ECO:0000256" key="1">
    <source>
        <dbReference type="ARBA" id="ARBA00022649"/>
    </source>
</evidence>